<protein>
    <submittedName>
        <fullName evidence="1">Uncharacterized protein</fullName>
    </submittedName>
</protein>
<dbReference type="OrthoDB" id="6995416at2"/>
<dbReference type="AlphaFoldDB" id="A0A1H0NWK4"/>
<evidence type="ECO:0000313" key="2">
    <source>
        <dbReference type="Proteomes" id="UP000198827"/>
    </source>
</evidence>
<dbReference type="Proteomes" id="UP000198827">
    <property type="component" value="Chromosome I"/>
</dbReference>
<evidence type="ECO:0000313" key="1">
    <source>
        <dbReference type="EMBL" id="SDO97172.1"/>
    </source>
</evidence>
<proteinExistence type="predicted"/>
<name>A0A1H0NWK4_9PSED</name>
<accession>A0A1H0NWK4</accession>
<organism evidence="1 2">
    <name type="scientific">Pseudomonas arsenicoxydans</name>
    <dbReference type="NCBI Taxonomy" id="702115"/>
    <lineage>
        <taxon>Bacteria</taxon>
        <taxon>Pseudomonadati</taxon>
        <taxon>Pseudomonadota</taxon>
        <taxon>Gammaproteobacteria</taxon>
        <taxon>Pseudomonadales</taxon>
        <taxon>Pseudomonadaceae</taxon>
        <taxon>Pseudomonas</taxon>
    </lineage>
</organism>
<dbReference type="RefSeq" id="WP_090183864.1">
    <property type="nucleotide sequence ID" value="NZ_LT629705.1"/>
</dbReference>
<sequence>MSIDKTTKLTSTRSEENANLLLRVGWTLLLIADRQEGTYQWLLYQFGWQREGEPPEITFTGVEGGPDPF</sequence>
<reference evidence="1 2" key="1">
    <citation type="submission" date="2016-10" db="EMBL/GenBank/DDBJ databases">
        <authorList>
            <person name="de Groot N.N."/>
        </authorList>
    </citation>
    <scope>NUCLEOTIDE SEQUENCE [LARGE SCALE GENOMIC DNA]</scope>
    <source>
        <strain evidence="1 2">CECT 7543</strain>
    </source>
</reference>
<gene>
    <name evidence="1" type="ORF">SAMN04489798_4333</name>
</gene>
<dbReference type="EMBL" id="LT629705">
    <property type="protein sequence ID" value="SDO97172.1"/>
    <property type="molecule type" value="Genomic_DNA"/>
</dbReference>